<evidence type="ECO:0000313" key="13">
    <source>
        <dbReference type="EMBL" id="KIW48563.1"/>
    </source>
</evidence>
<dbReference type="GO" id="GO:0007059">
    <property type="term" value="P:chromosome segregation"/>
    <property type="evidence" value="ECO:0007669"/>
    <property type="project" value="UniProtKB-KW"/>
</dbReference>
<dbReference type="VEuPathDB" id="FungiDB:PV06_01136"/>
<dbReference type="HOGENOM" id="CLU_078274_0_0_1"/>
<dbReference type="STRING" id="215243.A0A0D2DZM2"/>
<keyword evidence="7" id="KW-0159">Chromosome partition</keyword>
<dbReference type="Gene3D" id="3.40.5.50">
    <property type="match status" value="1"/>
</dbReference>
<dbReference type="EMBL" id="KN847332">
    <property type="protein sequence ID" value="KIW48563.1"/>
    <property type="molecule type" value="Genomic_DNA"/>
</dbReference>
<feature type="compositionally biased region" description="Basic and acidic residues" evidence="10">
    <location>
        <begin position="280"/>
        <end position="302"/>
    </location>
</feature>
<keyword evidence="8" id="KW-0539">Nucleus</keyword>
<comment type="subcellular location">
    <subcellularLocation>
        <location evidence="1">Nucleus</location>
    </subcellularLocation>
</comment>
<evidence type="ECO:0000256" key="9">
    <source>
        <dbReference type="ARBA" id="ARBA00025163"/>
    </source>
</evidence>
<dbReference type="CDD" id="cd11712">
    <property type="entry name" value="GINS_A_psf2"/>
    <property type="match status" value="1"/>
</dbReference>
<comment type="similarity">
    <text evidence="2">Belongs to the GINS2/PSF2 family.</text>
</comment>
<dbReference type="Proteomes" id="UP000053342">
    <property type="component" value="Unassembled WGS sequence"/>
</dbReference>
<dbReference type="Pfam" id="PF25005">
    <property type="entry name" value="PSF2_N"/>
    <property type="match status" value="1"/>
</dbReference>
<dbReference type="FunFam" id="1.20.58.1020:FF:000001">
    <property type="entry name" value="DNA replication complex GINS protein PSF2"/>
    <property type="match status" value="1"/>
</dbReference>
<dbReference type="GO" id="GO:0006260">
    <property type="term" value="P:DNA replication"/>
    <property type="evidence" value="ECO:0007669"/>
    <property type="project" value="UniProtKB-KW"/>
</dbReference>
<dbReference type="OrthoDB" id="1938138at2759"/>
<dbReference type="PANTHER" id="PTHR12772">
    <property type="entry name" value="DNA REPLICATION COMPLEX GINS PROTEIN PSF2"/>
    <property type="match status" value="1"/>
</dbReference>
<gene>
    <name evidence="13" type="ORF">PV06_01136</name>
</gene>
<dbReference type="Gene3D" id="1.20.58.1020">
    <property type="match status" value="1"/>
</dbReference>
<feature type="region of interest" description="Disordered" evidence="10">
    <location>
        <begin position="280"/>
        <end position="309"/>
    </location>
</feature>
<evidence type="ECO:0000313" key="14">
    <source>
        <dbReference type="Proteomes" id="UP000053342"/>
    </source>
</evidence>
<comment type="subunit">
    <text evidence="3">Component of the GINS complex which is a heterotetramer of SLD5, PSF1, PSF2 and PSF3.</text>
</comment>
<evidence type="ECO:0000256" key="8">
    <source>
        <dbReference type="ARBA" id="ARBA00023242"/>
    </source>
</evidence>
<dbReference type="AlphaFoldDB" id="A0A0D2DZM2"/>
<protein>
    <recommendedName>
        <fullName evidence="5">DNA replication complex GINS protein PSF2</fullName>
    </recommendedName>
    <alternativeName>
        <fullName evidence="4">DNA replication complex GINS protein psf2</fullName>
    </alternativeName>
</protein>
<evidence type="ECO:0000259" key="12">
    <source>
        <dbReference type="Pfam" id="PF25005"/>
    </source>
</evidence>
<dbReference type="InterPro" id="IPR021151">
    <property type="entry name" value="GINS_A"/>
</dbReference>
<dbReference type="Pfam" id="PF05916">
    <property type="entry name" value="Sld5"/>
    <property type="match status" value="1"/>
</dbReference>
<name>A0A0D2DZM2_9EURO</name>
<evidence type="ECO:0000256" key="7">
    <source>
        <dbReference type="ARBA" id="ARBA00022829"/>
    </source>
</evidence>
<evidence type="ECO:0000256" key="3">
    <source>
        <dbReference type="ARBA" id="ARBA00011352"/>
    </source>
</evidence>
<evidence type="ECO:0000256" key="1">
    <source>
        <dbReference type="ARBA" id="ARBA00004123"/>
    </source>
</evidence>
<keyword evidence="14" id="KW-1185">Reference proteome</keyword>
<organism evidence="13 14">
    <name type="scientific">Exophiala oligosperma</name>
    <dbReference type="NCBI Taxonomy" id="215243"/>
    <lineage>
        <taxon>Eukaryota</taxon>
        <taxon>Fungi</taxon>
        <taxon>Dikarya</taxon>
        <taxon>Ascomycota</taxon>
        <taxon>Pezizomycotina</taxon>
        <taxon>Eurotiomycetes</taxon>
        <taxon>Chaetothyriomycetidae</taxon>
        <taxon>Chaetothyriales</taxon>
        <taxon>Herpotrichiellaceae</taxon>
        <taxon>Exophiala</taxon>
    </lineage>
</organism>
<dbReference type="InterPro" id="IPR007257">
    <property type="entry name" value="GINS_Psf2"/>
</dbReference>
<proteinExistence type="inferred from homology"/>
<evidence type="ECO:0000259" key="11">
    <source>
        <dbReference type="Pfam" id="PF05916"/>
    </source>
</evidence>
<dbReference type="GO" id="GO:0000811">
    <property type="term" value="C:GINS complex"/>
    <property type="evidence" value="ECO:0007669"/>
    <property type="project" value="TreeGrafter"/>
</dbReference>
<reference evidence="13 14" key="1">
    <citation type="submission" date="2015-01" db="EMBL/GenBank/DDBJ databases">
        <title>The Genome Sequence of Exophiala oligosperma CBS72588.</title>
        <authorList>
            <consortium name="The Broad Institute Genomics Platform"/>
            <person name="Cuomo C."/>
            <person name="de Hoog S."/>
            <person name="Gorbushina A."/>
            <person name="Stielow B."/>
            <person name="Teixiera M."/>
            <person name="Abouelleil A."/>
            <person name="Chapman S.B."/>
            <person name="Priest M."/>
            <person name="Young S.K."/>
            <person name="Wortman J."/>
            <person name="Nusbaum C."/>
            <person name="Birren B."/>
        </authorList>
    </citation>
    <scope>NUCLEOTIDE SEQUENCE [LARGE SCALE GENOMIC DNA]</scope>
    <source>
        <strain evidence="13 14">CBS 72588</strain>
    </source>
</reference>
<dbReference type="GO" id="GO:0000727">
    <property type="term" value="P:double-strand break repair via break-induced replication"/>
    <property type="evidence" value="ECO:0007669"/>
    <property type="project" value="TreeGrafter"/>
</dbReference>
<accession>A0A0D2DZM2</accession>
<evidence type="ECO:0000256" key="6">
    <source>
        <dbReference type="ARBA" id="ARBA00022705"/>
    </source>
</evidence>
<dbReference type="SUPFAM" id="SSF158573">
    <property type="entry name" value="GINS helical bundle-like"/>
    <property type="match status" value="1"/>
</dbReference>
<evidence type="ECO:0000256" key="5">
    <source>
        <dbReference type="ARBA" id="ARBA00015139"/>
    </source>
</evidence>
<dbReference type="CDD" id="cd21694">
    <property type="entry name" value="GINS_B_Psf2"/>
    <property type="match status" value="1"/>
</dbReference>
<dbReference type="InterPro" id="IPR036224">
    <property type="entry name" value="GINS_bundle-like_dom_sf"/>
</dbReference>
<dbReference type="RefSeq" id="XP_016268779.1">
    <property type="nucleotide sequence ID" value="XM_016401726.1"/>
</dbReference>
<evidence type="ECO:0000256" key="4">
    <source>
        <dbReference type="ARBA" id="ARBA00013969"/>
    </source>
</evidence>
<comment type="function">
    <text evidence="9">The GINS complex plays an essential role in the initiation of DNA replication. Has a role in chromosome segregation.</text>
</comment>
<dbReference type="InterPro" id="IPR056784">
    <property type="entry name" value="PSF2_N"/>
</dbReference>
<dbReference type="PANTHER" id="PTHR12772:SF0">
    <property type="entry name" value="DNA REPLICATION COMPLEX GINS PROTEIN PSF2"/>
    <property type="match status" value="1"/>
</dbReference>
<dbReference type="FunFam" id="3.40.5.50:FF:000001">
    <property type="entry name" value="DNA replication complex GINS protein PSF2"/>
    <property type="match status" value="1"/>
</dbReference>
<dbReference type="SUPFAM" id="SSF160059">
    <property type="entry name" value="PriA/YqbF domain"/>
    <property type="match status" value="1"/>
</dbReference>
<sequence>MPGAGASSRALRSNEGPQEVSAFLSLWARQMQQRVRTRQHRMQLCLRDASHCFNAEADLSIIKPTLPMAFPHPSGLLPTEVAFLCEMEQITIIPRQRLDRLDLLGGPTKPLIPPQRTTLPLWLAILLKRQRRANIIPPPWLYIENLEEILDIETRHFTDTFSPAPQIPVTRQTDHSGKPFYASPPFVGSCTVNTAPTALPYHWYELSEMLLEAATDDVSEPDRVRQLLRDIREVRLAKMRKEVDQLSGDGEGTRLDGVGAMEISESRGFVTGVMDGLRKLDASREQARREREEEERENRRYDDDDDEMT</sequence>
<dbReference type="GeneID" id="27353210"/>
<evidence type="ECO:0000256" key="10">
    <source>
        <dbReference type="SAM" id="MobiDB-lite"/>
    </source>
</evidence>
<evidence type="ECO:0000256" key="2">
    <source>
        <dbReference type="ARBA" id="ARBA00010565"/>
    </source>
</evidence>
<feature type="domain" description="GINS subunit" evidence="11">
    <location>
        <begin position="140"/>
        <end position="280"/>
    </location>
</feature>
<feature type="domain" description="DNA replication complex GINS protein PSF2 N-terminal" evidence="12">
    <location>
        <begin position="78"/>
        <end position="136"/>
    </location>
</feature>
<keyword evidence="6" id="KW-0235">DNA replication</keyword>